<evidence type="ECO:0000313" key="4">
    <source>
        <dbReference type="Proteomes" id="UP001596317"/>
    </source>
</evidence>
<dbReference type="InterPro" id="IPR000182">
    <property type="entry name" value="GNAT_dom"/>
</dbReference>
<evidence type="ECO:0000256" key="1">
    <source>
        <dbReference type="SAM" id="MobiDB-lite"/>
    </source>
</evidence>
<sequence>MSSAHTAETPLDTTLPAGPVPWTPWATLGSKMTDLPAPAAEWLRAPTLRGRAVTLEALHPEHAADLHAGATEDTIRFLARGGPTAQTVPAWADYIERLNALPRRVNFAVRLGDGPVVGRISYSEVRAEDRWVEIGTMLLPAAQGTAVNPEAKRLLLGRAFEGLGAGRVHFKVDARNERSLRAMRRLGAVQEGCCGRIRCGRTATRATA</sequence>
<feature type="domain" description="N-acetyltransferase" evidence="2">
    <location>
        <begin position="53"/>
        <end position="208"/>
    </location>
</feature>
<dbReference type="Gene3D" id="3.40.630.30">
    <property type="match status" value="1"/>
</dbReference>
<dbReference type="PROSITE" id="PS51186">
    <property type="entry name" value="GNAT"/>
    <property type="match status" value="1"/>
</dbReference>
<feature type="region of interest" description="Disordered" evidence="1">
    <location>
        <begin position="1"/>
        <end position="20"/>
    </location>
</feature>
<dbReference type="GO" id="GO:0016746">
    <property type="term" value="F:acyltransferase activity"/>
    <property type="evidence" value="ECO:0007669"/>
    <property type="project" value="UniProtKB-KW"/>
</dbReference>
<dbReference type="EC" id="2.3.-.-" evidence="3"/>
<organism evidence="3 4">
    <name type="scientific">Deinococcus multiflagellatus</name>
    <dbReference type="NCBI Taxonomy" id="1656887"/>
    <lineage>
        <taxon>Bacteria</taxon>
        <taxon>Thermotogati</taxon>
        <taxon>Deinococcota</taxon>
        <taxon>Deinococci</taxon>
        <taxon>Deinococcales</taxon>
        <taxon>Deinococcaceae</taxon>
        <taxon>Deinococcus</taxon>
    </lineage>
</organism>
<comment type="caution">
    <text evidence="3">The sequence shown here is derived from an EMBL/GenBank/DDBJ whole genome shotgun (WGS) entry which is preliminary data.</text>
</comment>
<evidence type="ECO:0000313" key="3">
    <source>
        <dbReference type="EMBL" id="MFC6659584.1"/>
    </source>
</evidence>
<protein>
    <submittedName>
        <fullName evidence="3">GNAT family N-acetyltransferase</fullName>
        <ecNumber evidence="3">2.3.-.-</ecNumber>
    </submittedName>
</protein>
<proteinExistence type="predicted"/>
<gene>
    <name evidence="3" type="ORF">ACFP90_03760</name>
</gene>
<dbReference type="PANTHER" id="PTHR43610:SF1">
    <property type="entry name" value="N-ACETYLTRANSFERASE DOMAIN-CONTAINING PROTEIN"/>
    <property type="match status" value="1"/>
</dbReference>
<keyword evidence="3" id="KW-0808">Transferase</keyword>
<name>A0ABW1ZIP1_9DEIO</name>
<dbReference type="Proteomes" id="UP001596317">
    <property type="component" value="Unassembled WGS sequence"/>
</dbReference>
<dbReference type="RefSeq" id="WP_380054219.1">
    <property type="nucleotide sequence ID" value="NZ_JBHSWB010000001.1"/>
</dbReference>
<keyword evidence="3" id="KW-0012">Acyltransferase</keyword>
<dbReference type="SUPFAM" id="SSF55729">
    <property type="entry name" value="Acyl-CoA N-acyltransferases (Nat)"/>
    <property type="match status" value="1"/>
</dbReference>
<dbReference type="EMBL" id="JBHSWB010000001">
    <property type="protein sequence ID" value="MFC6659584.1"/>
    <property type="molecule type" value="Genomic_DNA"/>
</dbReference>
<evidence type="ECO:0000259" key="2">
    <source>
        <dbReference type="PROSITE" id="PS51186"/>
    </source>
</evidence>
<accession>A0ABW1ZIP1</accession>
<dbReference type="Pfam" id="PF13302">
    <property type="entry name" value="Acetyltransf_3"/>
    <property type="match status" value="1"/>
</dbReference>
<keyword evidence="4" id="KW-1185">Reference proteome</keyword>
<dbReference type="PANTHER" id="PTHR43610">
    <property type="entry name" value="BLL6696 PROTEIN"/>
    <property type="match status" value="1"/>
</dbReference>
<reference evidence="4" key="1">
    <citation type="journal article" date="2019" name="Int. J. Syst. Evol. Microbiol.">
        <title>The Global Catalogue of Microorganisms (GCM) 10K type strain sequencing project: providing services to taxonomists for standard genome sequencing and annotation.</title>
        <authorList>
            <consortium name="The Broad Institute Genomics Platform"/>
            <consortium name="The Broad Institute Genome Sequencing Center for Infectious Disease"/>
            <person name="Wu L."/>
            <person name="Ma J."/>
        </authorList>
    </citation>
    <scope>NUCLEOTIDE SEQUENCE [LARGE SCALE GENOMIC DNA]</scope>
    <source>
        <strain evidence="4">CCUG 63830</strain>
    </source>
</reference>
<dbReference type="InterPro" id="IPR016181">
    <property type="entry name" value="Acyl_CoA_acyltransferase"/>
</dbReference>